<dbReference type="Proteomes" id="UP000276301">
    <property type="component" value="Unassembled WGS sequence"/>
</dbReference>
<dbReference type="FunFam" id="3.90.76.10:FF:000001">
    <property type="entry name" value="Oligopeptide ABC transporter substrate-binding protein"/>
    <property type="match status" value="1"/>
</dbReference>
<feature type="domain" description="Solute-binding protein family 5" evidence="7">
    <location>
        <begin position="88"/>
        <end position="471"/>
    </location>
</feature>
<feature type="chain" id="PRO_5038785970" evidence="6">
    <location>
        <begin position="20"/>
        <end position="548"/>
    </location>
</feature>
<dbReference type="Pfam" id="PF00496">
    <property type="entry name" value="SBP_bac_5"/>
    <property type="match status" value="1"/>
</dbReference>
<evidence type="ECO:0000313" key="8">
    <source>
        <dbReference type="EMBL" id="RLL13879.1"/>
    </source>
</evidence>
<dbReference type="PIRSF" id="PIRSF002741">
    <property type="entry name" value="MppA"/>
    <property type="match status" value="1"/>
</dbReference>
<evidence type="ECO:0000256" key="5">
    <source>
        <dbReference type="SAM" id="MobiDB-lite"/>
    </source>
</evidence>
<keyword evidence="3" id="KW-0813">Transport</keyword>
<dbReference type="GO" id="GO:0015833">
    <property type="term" value="P:peptide transport"/>
    <property type="evidence" value="ECO:0007669"/>
    <property type="project" value="TreeGrafter"/>
</dbReference>
<evidence type="ECO:0000259" key="7">
    <source>
        <dbReference type="Pfam" id="PF00496"/>
    </source>
</evidence>
<dbReference type="GO" id="GO:1904680">
    <property type="term" value="F:peptide transmembrane transporter activity"/>
    <property type="evidence" value="ECO:0007669"/>
    <property type="project" value="TreeGrafter"/>
</dbReference>
<dbReference type="PANTHER" id="PTHR30290:SF10">
    <property type="entry name" value="PERIPLASMIC OLIGOPEPTIDE-BINDING PROTEIN-RELATED"/>
    <property type="match status" value="1"/>
</dbReference>
<evidence type="ECO:0000256" key="6">
    <source>
        <dbReference type="SAM" id="SignalP"/>
    </source>
</evidence>
<accession>A0A498CRZ7</accession>
<dbReference type="RefSeq" id="WP_121586094.1">
    <property type="nucleotide sequence ID" value="NZ_RCHT01000002.1"/>
</dbReference>
<dbReference type="PANTHER" id="PTHR30290">
    <property type="entry name" value="PERIPLASMIC BINDING COMPONENT OF ABC TRANSPORTER"/>
    <property type="match status" value="1"/>
</dbReference>
<evidence type="ECO:0000256" key="4">
    <source>
        <dbReference type="ARBA" id="ARBA00022729"/>
    </source>
</evidence>
<evidence type="ECO:0000256" key="2">
    <source>
        <dbReference type="ARBA" id="ARBA00005695"/>
    </source>
</evidence>
<organism evidence="8 9">
    <name type="scientific">Anaerotruncus massiliensis</name>
    <name type="common">ex Liu et al. 2021</name>
    <dbReference type="NCBI Taxonomy" id="2321404"/>
    <lineage>
        <taxon>Bacteria</taxon>
        <taxon>Bacillati</taxon>
        <taxon>Bacillota</taxon>
        <taxon>Clostridia</taxon>
        <taxon>Eubacteriales</taxon>
        <taxon>Oscillospiraceae</taxon>
        <taxon>Anaerotruncus</taxon>
    </lineage>
</organism>
<gene>
    <name evidence="8" type="ORF">D4A47_03035</name>
</gene>
<dbReference type="Gene3D" id="3.40.190.10">
    <property type="entry name" value="Periplasmic binding protein-like II"/>
    <property type="match status" value="1"/>
</dbReference>
<keyword evidence="9" id="KW-1185">Reference proteome</keyword>
<evidence type="ECO:0000313" key="9">
    <source>
        <dbReference type="Proteomes" id="UP000276301"/>
    </source>
</evidence>
<dbReference type="AlphaFoldDB" id="A0A498CRZ7"/>
<evidence type="ECO:0000256" key="3">
    <source>
        <dbReference type="ARBA" id="ARBA00022448"/>
    </source>
</evidence>
<dbReference type="GO" id="GO:0030288">
    <property type="term" value="C:outer membrane-bounded periplasmic space"/>
    <property type="evidence" value="ECO:0007669"/>
    <property type="project" value="UniProtKB-ARBA"/>
</dbReference>
<dbReference type="FunFam" id="3.10.105.10:FF:000001">
    <property type="entry name" value="Oligopeptide ABC transporter, oligopeptide-binding protein"/>
    <property type="match status" value="1"/>
</dbReference>
<comment type="subcellular location">
    <subcellularLocation>
        <location evidence="1">Cell envelope</location>
    </subcellularLocation>
</comment>
<name>A0A498CRZ7_9FIRM</name>
<sequence>MKKLALALAVVMIFSLAFSGCGPKTENPSGTDATTPSTDNQPAGSELAVCIGPDPETIDPALNSAVDGASLIIHAFEGLMTLDQGGAVVPGQAETYEVSDDGLNWTFHLRDGLKWSDGQPLTAADFEWSWKRAVSPDTAAPYGEFFNVIAGYDAAAAGDFDALQVKATDDKTLTVTLAAPCGYFTQLLAFPTYVPVRKDMVEANGEAWATQVSSYISNGPYKMIEWTPGEYIKYAKNENYWNYDALGSDTIKFLLIEDPNAVLTAYQSGEIVCAKDLPSQEIPALRETEDFHLDDLMGTYYISLNTKREPFDNAKLRQALSLAIDRNYIANTVMQGTYTPATAFVGPGLLDADGKTPFIDNSPLFIDPNDYEGNLEKAKQLMAEAGYPNGEGLREIEYFTNQQGYHKPVAEALQQMWAELGVKLNVQVADWAVVTADRRQGNYDIARNGWVFDYNDPSSMLDLFTTTNGNNDGKYSNPEYDKLMETARTTGDANVRFDSMHQAEQLLMDEAGAIPVAFYSEFYLLNPKVKGFWHSPLGYFYFMYATVE</sequence>
<keyword evidence="4 6" id="KW-0732">Signal</keyword>
<dbReference type="EMBL" id="RCHT01000002">
    <property type="protein sequence ID" value="RLL13879.1"/>
    <property type="molecule type" value="Genomic_DNA"/>
</dbReference>
<dbReference type="InterPro" id="IPR030678">
    <property type="entry name" value="Peptide/Ni-bd"/>
</dbReference>
<dbReference type="InterPro" id="IPR039424">
    <property type="entry name" value="SBP_5"/>
</dbReference>
<reference evidence="8 9" key="1">
    <citation type="submission" date="2018-10" db="EMBL/GenBank/DDBJ databases">
        <title>Anaerotruncus faecis sp. nov., isolated from human feces.</title>
        <authorList>
            <person name="Wang Y.-J."/>
        </authorList>
    </citation>
    <scope>NUCLEOTIDE SEQUENCE [LARGE SCALE GENOMIC DNA]</scope>
    <source>
        <strain evidence="8 9">22A2-44</strain>
    </source>
</reference>
<dbReference type="GO" id="GO:0043190">
    <property type="term" value="C:ATP-binding cassette (ABC) transporter complex"/>
    <property type="evidence" value="ECO:0007669"/>
    <property type="project" value="InterPro"/>
</dbReference>
<dbReference type="PROSITE" id="PS51257">
    <property type="entry name" value="PROKAR_LIPOPROTEIN"/>
    <property type="match status" value="1"/>
</dbReference>
<dbReference type="CDD" id="cd08504">
    <property type="entry name" value="PBP2_OppA"/>
    <property type="match status" value="1"/>
</dbReference>
<dbReference type="SUPFAM" id="SSF53850">
    <property type="entry name" value="Periplasmic binding protein-like II"/>
    <property type="match status" value="1"/>
</dbReference>
<feature type="region of interest" description="Disordered" evidence="5">
    <location>
        <begin position="24"/>
        <end position="46"/>
    </location>
</feature>
<dbReference type="Gene3D" id="3.10.105.10">
    <property type="entry name" value="Dipeptide-binding Protein, Domain 3"/>
    <property type="match status" value="1"/>
</dbReference>
<comment type="similarity">
    <text evidence="2">Belongs to the bacterial solute-binding protein 5 family.</text>
</comment>
<dbReference type="InterPro" id="IPR000914">
    <property type="entry name" value="SBP_5_dom"/>
</dbReference>
<evidence type="ECO:0000256" key="1">
    <source>
        <dbReference type="ARBA" id="ARBA00004196"/>
    </source>
</evidence>
<feature type="compositionally biased region" description="Polar residues" evidence="5">
    <location>
        <begin position="26"/>
        <end position="43"/>
    </location>
</feature>
<dbReference type="Gene3D" id="3.90.76.10">
    <property type="entry name" value="Dipeptide-binding Protein, Domain 1"/>
    <property type="match status" value="1"/>
</dbReference>
<feature type="signal peptide" evidence="6">
    <location>
        <begin position="1"/>
        <end position="19"/>
    </location>
</feature>
<comment type="caution">
    <text evidence="8">The sequence shown here is derived from an EMBL/GenBank/DDBJ whole genome shotgun (WGS) entry which is preliminary data.</text>
</comment>
<protein>
    <submittedName>
        <fullName evidence="8">Peptide ABC transporter substrate-binding protein</fullName>
    </submittedName>
</protein>
<proteinExistence type="inferred from homology"/>